<dbReference type="InterPro" id="IPR050553">
    <property type="entry name" value="Thioredoxin_ResA/DsbE_sf"/>
</dbReference>
<dbReference type="SUPFAM" id="SSF52833">
    <property type="entry name" value="Thioredoxin-like"/>
    <property type="match status" value="1"/>
</dbReference>
<evidence type="ECO:0000313" key="8">
    <source>
        <dbReference type="Proteomes" id="UP000295334"/>
    </source>
</evidence>
<dbReference type="CDD" id="cd02966">
    <property type="entry name" value="TlpA_like_family"/>
    <property type="match status" value="1"/>
</dbReference>
<keyword evidence="3" id="KW-1015">Disulfide bond</keyword>
<dbReference type="GO" id="GO:0030313">
    <property type="term" value="C:cell envelope"/>
    <property type="evidence" value="ECO:0007669"/>
    <property type="project" value="UniProtKB-SubCell"/>
</dbReference>
<dbReference type="PROSITE" id="PS51352">
    <property type="entry name" value="THIOREDOXIN_2"/>
    <property type="match status" value="1"/>
</dbReference>
<feature type="transmembrane region" description="Helical" evidence="5">
    <location>
        <begin position="30"/>
        <end position="51"/>
    </location>
</feature>
<keyword evidence="4" id="KW-0676">Redox-active center</keyword>
<evidence type="ECO:0000256" key="3">
    <source>
        <dbReference type="ARBA" id="ARBA00023157"/>
    </source>
</evidence>
<dbReference type="PANTHER" id="PTHR42852:SF6">
    <property type="entry name" value="THIOL:DISULFIDE INTERCHANGE PROTEIN DSBE"/>
    <property type="match status" value="1"/>
</dbReference>
<sequence length="471" mass="53782">MYRHDRTGRRLCLERLPCRKHRPRCLRLEMLHLMIILNPVISITGFSSFFAHMPYSEGFCHPFRASGTLPGRNHQLLNSPAQENGLSPRPIPYPGNAHNRFQFVPINTMFRRSLVILFLLPLLLQAQQGKPFKIIGTSRQYENQELIVVVGTYPPSFNGCTLSSKDIDSGYNPRTRVENGRFELHGTISYPHPLSVSYYDPKANRGYTSRFYFIDGGPVQINVGDLATEKTLGPRIHTRPNDEYAQLKKLYSVAVDTITGEIIDMPAKQSLMRSYVAAHPDSYVAMWDLLFDLAHARDERVKKSILATAQLLSPAVKETRTCQALIDALNKELALTTGQKFPELQLNPHLSLAGVAKENKYTLIEFWFSHCPPCIDQIPKLKNIHTAYRKKGLGIIGVSVDRQEDEADWKKIIRRFRIEWPQYLDTNGEEARRLYINSFPSSFLLDRDGIIVAKDLSPEELTVFLEKNLDQ</sequence>
<name>A0A4V2NX26_9BACT</name>
<evidence type="ECO:0000259" key="6">
    <source>
        <dbReference type="PROSITE" id="PS51352"/>
    </source>
</evidence>
<keyword evidence="8" id="KW-1185">Reference proteome</keyword>
<organism evidence="7 8">
    <name type="scientific">Flaviaesturariibacter flavus</name>
    <dbReference type="NCBI Taxonomy" id="2502780"/>
    <lineage>
        <taxon>Bacteria</taxon>
        <taxon>Pseudomonadati</taxon>
        <taxon>Bacteroidota</taxon>
        <taxon>Chitinophagia</taxon>
        <taxon>Chitinophagales</taxon>
        <taxon>Chitinophagaceae</taxon>
        <taxon>Flaviaestuariibacter</taxon>
    </lineage>
</organism>
<dbReference type="Gene3D" id="3.40.30.10">
    <property type="entry name" value="Glutaredoxin"/>
    <property type="match status" value="1"/>
</dbReference>
<dbReference type="Proteomes" id="UP000295334">
    <property type="component" value="Unassembled WGS sequence"/>
</dbReference>
<comment type="subcellular location">
    <subcellularLocation>
        <location evidence="1">Cell envelope</location>
    </subcellularLocation>
</comment>
<protein>
    <submittedName>
        <fullName evidence="7">AhpC/TSA family protein</fullName>
    </submittedName>
</protein>
<dbReference type="GO" id="GO:0016209">
    <property type="term" value="F:antioxidant activity"/>
    <property type="evidence" value="ECO:0007669"/>
    <property type="project" value="InterPro"/>
</dbReference>
<dbReference type="AlphaFoldDB" id="A0A4V2NX26"/>
<accession>A0A4V2NX26</accession>
<dbReference type="OrthoDB" id="710833at2"/>
<keyword evidence="2" id="KW-0201">Cytochrome c-type biogenesis</keyword>
<dbReference type="InterPro" id="IPR013766">
    <property type="entry name" value="Thioredoxin_domain"/>
</dbReference>
<evidence type="ECO:0000256" key="1">
    <source>
        <dbReference type="ARBA" id="ARBA00004196"/>
    </source>
</evidence>
<evidence type="ECO:0000256" key="4">
    <source>
        <dbReference type="ARBA" id="ARBA00023284"/>
    </source>
</evidence>
<comment type="caution">
    <text evidence="7">The sequence shown here is derived from an EMBL/GenBank/DDBJ whole genome shotgun (WGS) entry which is preliminary data.</text>
</comment>
<keyword evidence="5" id="KW-0812">Transmembrane</keyword>
<proteinExistence type="predicted"/>
<dbReference type="EMBL" id="SJZI01000001">
    <property type="protein sequence ID" value="TCJ19602.1"/>
    <property type="molecule type" value="Genomic_DNA"/>
</dbReference>
<dbReference type="InterPro" id="IPR000866">
    <property type="entry name" value="AhpC/TSA"/>
</dbReference>
<dbReference type="Pfam" id="PF00578">
    <property type="entry name" value="AhpC-TSA"/>
    <property type="match status" value="1"/>
</dbReference>
<keyword evidence="5" id="KW-1133">Transmembrane helix</keyword>
<dbReference type="InterPro" id="IPR036249">
    <property type="entry name" value="Thioredoxin-like_sf"/>
</dbReference>
<dbReference type="GO" id="GO:0017004">
    <property type="term" value="P:cytochrome complex assembly"/>
    <property type="evidence" value="ECO:0007669"/>
    <property type="project" value="UniProtKB-KW"/>
</dbReference>
<evidence type="ECO:0000313" key="7">
    <source>
        <dbReference type="EMBL" id="TCJ19602.1"/>
    </source>
</evidence>
<evidence type="ECO:0000256" key="2">
    <source>
        <dbReference type="ARBA" id="ARBA00022748"/>
    </source>
</evidence>
<feature type="domain" description="Thioredoxin" evidence="6">
    <location>
        <begin position="335"/>
        <end position="471"/>
    </location>
</feature>
<evidence type="ECO:0000256" key="5">
    <source>
        <dbReference type="SAM" id="Phobius"/>
    </source>
</evidence>
<reference evidence="7 8" key="1">
    <citation type="submission" date="2019-03" db="EMBL/GenBank/DDBJ databases">
        <authorList>
            <person name="Kim M.K.M."/>
        </authorList>
    </citation>
    <scope>NUCLEOTIDE SEQUENCE [LARGE SCALE GENOMIC DNA]</scope>
    <source>
        <strain evidence="7 8">17J68-12</strain>
    </source>
</reference>
<gene>
    <name evidence="7" type="ORF">EPD60_00315</name>
</gene>
<keyword evidence="5" id="KW-0472">Membrane</keyword>
<dbReference type="GO" id="GO:0016491">
    <property type="term" value="F:oxidoreductase activity"/>
    <property type="evidence" value="ECO:0007669"/>
    <property type="project" value="InterPro"/>
</dbReference>
<dbReference type="PANTHER" id="PTHR42852">
    <property type="entry name" value="THIOL:DISULFIDE INTERCHANGE PROTEIN DSBE"/>
    <property type="match status" value="1"/>
</dbReference>